<sequence>MNCPTDGTTLLMSERQGIEIDYCPQCRGIWLDRGELDKLLERAQAEAATFAEPQQPPAAAGPAATYGAPEPARPVAEPRFEERRDTGYGADPRDRDRGFDRGYDDDRRYRERSREDSRSDGYRSDGYRSDDPRYRGRRKKSPFDFLGDIFD</sequence>
<reference evidence="3 4" key="1">
    <citation type="submission" date="2022-04" db="EMBL/GenBank/DDBJ databases">
        <title>Leucobacter sp. isolated from rhizosphere of garlic.</title>
        <authorList>
            <person name="Won M."/>
            <person name="Lee C.-M."/>
            <person name="Woen H.-Y."/>
            <person name="Kwon S.-W."/>
        </authorList>
    </citation>
    <scope>NUCLEOTIDE SEQUENCE [LARGE SCALE GENOMIC DNA]</scope>
    <source>
        <strain evidence="3 4">H21R-40</strain>
    </source>
</reference>
<evidence type="ECO:0000256" key="1">
    <source>
        <dbReference type="SAM" id="MobiDB-lite"/>
    </source>
</evidence>
<feature type="domain" description="Transcription factor zinc-finger" evidence="2">
    <location>
        <begin position="2"/>
        <end position="42"/>
    </location>
</feature>
<proteinExistence type="predicted"/>
<feature type="compositionally biased region" description="Basic and acidic residues" evidence="1">
    <location>
        <begin position="76"/>
        <end position="134"/>
    </location>
</feature>
<dbReference type="EMBL" id="CP095045">
    <property type="protein sequence ID" value="UOQ56748.1"/>
    <property type="molecule type" value="Genomic_DNA"/>
</dbReference>
<dbReference type="InterPro" id="IPR027392">
    <property type="entry name" value="TF_Znf"/>
</dbReference>
<gene>
    <name evidence="3" type="ORF">MUN78_13890</name>
</gene>
<dbReference type="Pfam" id="PF13453">
    <property type="entry name" value="Zn_ribbon_TFIIB"/>
    <property type="match status" value="1"/>
</dbReference>
<organism evidence="3 4">
    <name type="scientific">Leucobacter allii</name>
    <dbReference type="NCBI Taxonomy" id="2932247"/>
    <lineage>
        <taxon>Bacteria</taxon>
        <taxon>Bacillati</taxon>
        <taxon>Actinomycetota</taxon>
        <taxon>Actinomycetes</taxon>
        <taxon>Micrococcales</taxon>
        <taxon>Microbacteriaceae</taxon>
        <taxon>Leucobacter</taxon>
    </lineage>
</organism>
<evidence type="ECO:0000259" key="2">
    <source>
        <dbReference type="Pfam" id="PF13453"/>
    </source>
</evidence>
<keyword evidence="4" id="KW-1185">Reference proteome</keyword>
<dbReference type="RefSeq" id="WP_244727191.1">
    <property type="nucleotide sequence ID" value="NZ_CP095045.1"/>
</dbReference>
<feature type="region of interest" description="Disordered" evidence="1">
    <location>
        <begin position="47"/>
        <end position="151"/>
    </location>
</feature>
<dbReference type="Proteomes" id="UP000831786">
    <property type="component" value="Chromosome"/>
</dbReference>
<accession>A0ABY4FK89</accession>
<evidence type="ECO:0000313" key="3">
    <source>
        <dbReference type="EMBL" id="UOQ56748.1"/>
    </source>
</evidence>
<feature type="compositionally biased region" description="Low complexity" evidence="1">
    <location>
        <begin position="47"/>
        <end position="75"/>
    </location>
</feature>
<name>A0ABY4FK89_9MICO</name>
<evidence type="ECO:0000313" key="4">
    <source>
        <dbReference type="Proteomes" id="UP000831786"/>
    </source>
</evidence>
<protein>
    <submittedName>
        <fullName evidence="3">Zf-TFIIB domain-containing protein</fullName>
    </submittedName>
</protein>